<protein>
    <submittedName>
        <fullName evidence="2">Uncharacterized protein</fullName>
    </submittedName>
</protein>
<dbReference type="AlphaFoldDB" id="A0A502DVS1"/>
<dbReference type="Proteomes" id="UP000320095">
    <property type="component" value="Unassembled WGS sequence"/>
</dbReference>
<evidence type="ECO:0000256" key="1">
    <source>
        <dbReference type="SAM" id="SignalP"/>
    </source>
</evidence>
<proteinExistence type="predicted"/>
<keyword evidence="3" id="KW-1185">Reference proteome</keyword>
<evidence type="ECO:0000313" key="3">
    <source>
        <dbReference type="Proteomes" id="UP000320095"/>
    </source>
</evidence>
<keyword evidence="1" id="KW-0732">Signal</keyword>
<organism evidence="2 3">
    <name type="scientific">Mycolicibacterium hodleri</name>
    <dbReference type="NCBI Taxonomy" id="49897"/>
    <lineage>
        <taxon>Bacteria</taxon>
        <taxon>Bacillati</taxon>
        <taxon>Actinomycetota</taxon>
        <taxon>Actinomycetes</taxon>
        <taxon>Mycobacteriales</taxon>
        <taxon>Mycobacteriaceae</taxon>
        <taxon>Mycolicibacterium</taxon>
    </lineage>
</organism>
<dbReference type="RefSeq" id="WP_140698654.1">
    <property type="nucleotide sequence ID" value="NZ_RCZG01000018.1"/>
</dbReference>
<accession>A0A502DVS1</accession>
<feature type="signal peptide" evidence="1">
    <location>
        <begin position="1"/>
        <end position="26"/>
    </location>
</feature>
<sequence>MRKIGMTVAAAALTIGTFAMTPLAQAAQVVPTPPRPAVTTLPSAPVQMMDCAGTTGMMGCGPGWIWHDGWRGFACYPC</sequence>
<name>A0A502DVS1_9MYCO</name>
<dbReference type="EMBL" id="RCZG01000018">
    <property type="protein sequence ID" value="TPG28316.1"/>
    <property type="molecule type" value="Genomic_DNA"/>
</dbReference>
<comment type="caution">
    <text evidence="2">The sequence shown here is derived from an EMBL/GenBank/DDBJ whole genome shotgun (WGS) entry which is preliminary data.</text>
</comment>
<dbReference type="OrthoDB" id="4753798at2"/>
<evidence type="ECO:0000313" key="2">
    <source>
        <dbReference type="EMBL" id="TPG28316.1"/>
    </source>
</evidence>
<reference evidence="2 3" key="1">
    <citation type="journal article" date="2019" name="Environ. Microbiol.">
        <title>Species interactions and distinct microbial communities in high Arctic permafrost affected cryosols are associated with the CH4 and CO2 gas fluxes.</title>
        <authorList>
            <person name="Altshuler I."/>
            <person name="Hamel J."/>
            <person name="Turney S."/>
            <person name="Magnuson E."/>
            <person name="Levesque R."/>
            <person name="Greer C."/>
            <person name="Whyte L.G."/>
        </authorList>
    </citation>
    <scope>NUCLEOTIDE SEQUENCE [LARGE SCALE GENOMIC DNA]</scope>
    <source>
        <strain evidence="2 3">S5.20</strain>
    </source>
</reference>
<feature type="chain" id="PRO_5021293293" evidence="1">
    <location>
        <begin position="27"/>
        <end position="78"/>
    </location>
</feature>
<gene>
    <name evidence="2" type="ORF">EAH80_27640</name>
</gene>